<keyword evidence="8 11" id="KW-1133">Transmembrane helix</keyword>
<sequence>MRIILIILLFSLIVLFHELGHFIFAKRSGIGVIEFAVGMGPKVFSIERGGTAYSFRLIPIGGFVAMEGEDGAEAEVEENSFGSKTVWQRMQTIAAGPIFNIILTVILLIPVFFYMGSPTNKIDSVMNNMPAYEVGIKAGDVIEKVNGKTVTNGTEVSEAITAAGNKEMSITLDRDGKTVEVKVTPKEQDGRNMVGIQYVMEKSIFGSIKRAFSATYQMTVRMLQFIGQLFTGNLPMKVTEAVSGPVGVISIVNDASQAGAINVVYVMAVISLNLGILNLLPIPALDGFRILMLIIELLRGGKKFNPEKEGMVNFIGFMLLIGFTIFVTYNDVLKLIK</sequence>
<evidence type="ECO:0000256" key="5">
    <source>
        <dbReference type="ARBA" id="ARBA00022692"/>
    </source>
</evidence>
<dbReference type="GO" id="GO:0046872">
    <property type="term" value="F:metal ion binding"/>
    <property type="evidence" value="ECO:0007669"/>
    <property type="project" value="UniProtKB-KW"/>
</dbReference>
<dbReference type="GO" id="GO:0006508">
    <property type="term" value="P:proteolysis"/>
    <property type="evidence" value="ECO:0007669"/>
    <property type="project" value="UniProtKB-KW"/>
</dbReference>
<keyword evidence="11" id="KW-0479">Metal-binding</keyword>
<evidence type="ECO:0000256" key="9">
    <source>
        <dbReference type="ARBA" id="ARBA00023049"/>
    </source>
</evidence>
<gene>
    <name evidence="13" type="primary">rseP</name>
    <name evidence="13" type="ORF">EXD82_03965</name>
</gene>
<dbReference type="PROSITE" id="PS50106">
    <property type="entry name" value="PDZ"/>
    <property type="match status" value="1"/>
</dbReference>
<dbReference type="GO" id="GO:0016020">
    <property type="term" value="C:membrane"/>
    <property type="evidence" value="ECO:0007669"/>
    <property type="project" value="UniProtKB-SubCell"/>
</dbReference>
<evidence type="ECO:0000256" key="11">
    <source>
        <dbReference type="RuleBase" id="RU362031"/>
    </source>
</evidence>
<dbReference type="EC" id="3.4.24.-" evidence="11"/>
<keyword evidence="6 11" id="KW-0378">Hydrolase</keyword>
<dbReference type="SMART" id="SM00228">
    <property type="entry name" value="PDZ"/>
    <property type="match status" value="1"/>
</dbReference>
<dbReference type="PANTHER" id="PTHR42837">
    <property type="entry name" value="REGULATOR OF SIGMA-E PROTEASE RSEP"/>
    <property type="match status" value="1"/>
</dbReference>
<evidence type="ECO:0000256" key="2">
    <source>
        <dbReference type="ARBA" id="ARBA00004141"/>
    </source>
</evidence>
<keyword evidence="4 13" id="KW-0645">Protease</keyword>
<keyword evidence="5 11" id="KW-0812">Transmembrane</keyword>
<evidence type="ECO:0000256" key="3">
    <source>
        <dbReference type="ARBA" id="ARBA00007931"/>
    </source>
</evidence>
<feature type="transmembrane region" description="Helical" evidence="11">
    <location>
        <begin position="310"/>
        <end position="329"/>
    </location>
</feature>
<dbReference type="InterPro" id="IPR008915">
    <property type="entry name" value="Peptidase_M50"/>
</dbReference>
<dbReference type="Pfam" id="PF02163">
    <property type="entry name" value="Peptidase_M50"/>
    <property type="match status" value="1"/>
</dbReference>
<comment type="cofactor">
    <cofactor evidence="1 11">
        <name>Zn(2+)</name>
        <dbReference type="ChEBI" id="CHEBI:29105"/>
    </cofactor>
</comment>
<dbReference type="GO" id="GO:0004222">
    <property type="term" value="F:metalloendopeptidase activity"/>
    <property type="evidence" value="ECO:0007669"/>
    <property type="project" value="InterPro"/>
</dbReference>
<evidence type="ECO:0000313" key="14">
    <source>
        <dbReference type="Proteomes" id="UP000317863"/>
    </source>
</evidence>
<evidence type="ECO:0000256" key="6">
    <source>
        <dbReference type="ARBA" id="ARBA00022801"/>
    </source>
</evidence>
<dbReference type="PANTHER" id="PTHR42837:SF2">
    <property type="entry name" value="MEMBRANE METALLOPROTEASE ARASP2, CHLOROPLASTIC-RELATED"/>
    <property type="match status" value="1"/>
</dbReference>
<feature type="domain" description="PDZ" evidence="12">
    <location>
        <begin position="122"/>
        <end position="187"/>
    </location>
</feature>
<feature type="transmembrane region" description="Helical" evidence="11">
    <location>
        <begin position="259"/>
        <end position="276"/>
    </location>
</feature>
<dbReference type="RefSeq" id="WP_142535614.1">
    <property type="nucleotide sequence ID" value="NZ_SGJB01000005.1"/>
</dbReference>
<protein>
    <recommendedName>
        <fullName evidence="11">Zinc metalloprotease</fullName>
        <ecNumber evidence="11">3.4.24.-</ecNumber>
    </recommendedName>
</protein>
<dbReference type="EMBL" id="SGJB01000005">
    <property type="protein sequence ID" value="TQQ85009.1"/>
    <property type="molecule type" value="Genomic_DNA"/>
</dbReference>
<dbReference type="CDD" id="cd23081">
    <property type="entry name" value="cpPDZ_EcRseP-like"/>
    <property type="match status" value="1"/>
</dbReference>
<dbReference type="Proteomes" id="UP000317863">
    <property type="component" value="Unassembled WGS sequence"/>
</dbReference>
<keyword evidence="9 11" id="KW-0482">Metalloprotease</keyword>
<dbReference type="InterPro" id="IPR036034">
    <property type="entry name" value="PDZ_sf"/>
</dbReference>
<keyword evidence="10 11" id="KW-0472">Membrane</keyword>
<keyword evidence="7 11" id="KW-0862">Zinc</keyword>
<dbReference type="InterPro" id="IPR004387">
    <property type="entry name" value="Pept_M50_Zn"/>
</dbReference>
<feature type="transmembrane region" description="Helical" evidence="11">
    <location>
        <begin position="93"/>
        <end position="116"/>
    </location>
</feature>
<dbReference type="SUPFAM" id="SSF50156">
    <property type="entry name" value="PDZ domain-like"/>
    <property type="match status" value="1"/>
</dbReference>
<dbReference type="OrthoDB" id="9782003at2"/>
<dbReference type="InterPro" id="IPR001478">
    <property type="entry name" value="PDZ"/>
</dbReference>
<dbReference type="Gene3D" id="2.30.42.10">
    <property type="match status" value="1"/>
</dbReference>
<comment type="subcellular location">
    <subcellularLocation>
        <location evidence="2">Membrane</location>
        <topology evidence="2">Multi-pass membrane protein</topology>
    </subcellularLocation>
</comment>
<evidence type="ECO:0000256" key="4">
    <source>
        <dbReference type="ARBA" id="ARBA00022670"/>
    </source>
</evidence>
<accession>A0A544QWD1</accession>
<evidence type="ECO:0000259" key="12">
    <source>
        <dbReference type="PROSITE" id="PS50106"/>
    </source>
</evidence>
<evidence type="ECO:0000256" key="10">
    <source>
        <dbReference type="ARBA" id="ARBA00023136"/>
    </source>
</evidence>
<dbReference type="InterPro" id="IPR041489">
    <property type="entry name" value="PDZ_6"/>
</dbReference>
<dbReference type="Pfam" id="PF17820">
    <property type="entry name" value="PDZ_6"/>
    <property type="match status" value="1"/>
</dbReference>
<organism evidence="13 14">
    <name type="scientific">Peptacetobacter hominis</name>
    <dbReference type="NCBI Taxonomy" id="2743610"/>
    <lineage>
        <taxon>Bacteria</taxon>
        <taxon>Bacillati</taxon>
        <taxon>Bacillota</taxon>
        <taxon>Clostridia</taxon>
        <taxon>Peptostreptococcales</taxon>
        <taxon>Peptostreptococcaceae</taxon>
        <taxon>Peptacetobacter</taxon>
    </lineage>
</organism>
<dbReference type="AlphaFoldDB" id="A0A544QWD1"/>
<dbReference type="CDD" id="cd06163">
    <property type="entry name" value="S2P-M50_PDZ_RseP-like"/>
    <property type="match status" value="1"/>
</dbReference>
<comment type="similarity">
    <text evidence="3 11">Belongs to the peptidase M50B family.</text>
</comment>
<reference evidence="13 14" key="1">
    <citation type="submission" date="2019-02" db="EMBL/GenBank/DDBJ databases">
        <title>Peptostreptococcaceae bacterium ZHW00191 nov., a new bacterium isolated from the human gut.</title>
        <authorList>
            <person name="Zhou H.-W."/>
            <person name="Chen X.-J."/>
        </authorList>
    </citation>
    <scope>NUCLEOTIDE SEQUENCE [LARGE SCALE GENOMIC DNA]</scope>
    <source>
        <strain evidence="13 14">ZHW00191</strain>
    </source>
</reference>
<dbReference type="NCBIfam" id="TIGR00054">
    <property type="entry name" value="RIP metalloprotease RseP"/>
    <property type="match status" value="1"/>
</dbReference>
<evidence type="ECO:0000313" key="13">
    <source>
        <dbReference type="EMBL" id="TQQ85009.1"/>
    </source>
</evidence>
<keyword evidence="14" id="KW-1185">Reference proteome</keyword>
<evidence type="ECO:0000256" key="7">
    <source>
        <dbReference type="ARBA" id="ARBA00022833"/>
    </source>
</evidence>
<evidence type="ECO:0000256" key="8">
    <source>
        <dbReference type="ARBA" id="ARBA00022989"/>
    </source>
</evidence>
<proteinExistence type="inferred from homology"/>
<evidence type="ECO:0000256" key="1">
    <source>
        <dbReference type="ARBA" id="ARBA00001947"/>
    </source>
</evidence>
<comment type="caution">
    <text evidence="13">The sequence shown here is derived from an EMBL/GenBank/DDBJ whole genome shotgun (WGS) entry which is preliminary data.</text>
</comment>
<name>A0A544QWD1_9FIRM</name>